<keyword evidence="1" id="KW-1185">Reference proteome</keyword>
<proteinExistence type="predicted"/>
<sequence>MCVHSTATYASNFKHQLIVSHSTSLPPPVLPSPLLRLRPSGHVHFHAVSHDLPRIRFCLSRHASWTTNTPSPSARLFTIRFSLRLLFTAFSSHFGKYVPVMRLTKRARLSVFFLALLEK</sequence>
<protein>
    <submittedName>
        <fullName evidence="2">Uncharacterized protein</fullName>
    </submittedName>
</protein>
<dbReference type="AlphaFoldDB" id="A0A1I7USI6"/>
<evidence type="ECO:0000313" key="1">
    <source>
        <dbReference type="Proteomes" id="UP000095282"/>
    </source>
</evidence>
<dbReference type="WBParaSite" id="Csp11.Scaffold630.g18909.t1">
    <property type="protein sequence ID" value="Csp11.Scaffold630.g18909.t1"/>
    <property type="gene ID" value="Csp11.Scaffold630.g18909"/>
</dbReference>
<reference evidence="2" key="1">
    <citation type="submission" date="2016-11" db="UniProtKB">
        <authorList>
            <consortium name="WormBaseParasite"/>
        </authorList>
    </citation>
    <scope>IDENTIFICATION</scope>
</reference>
<evidence type="ECO:0000313" key="2">
    <source>
        <dbReference type="WBParaSite" id="Csp11.Scaffold630.g18909.t1"/>
    </source>
</evidence>
<dbReference type="Proteomes" id="UP000095282">
    <property type="component" value="Unplaced"/>
</dbReference>
<name>A0A1I7USI6_9PELO</name>
<organism evidence="1 2">
    <name type="scientific">Caenorhabditis tropicalis</name>
    <dbReference type="NCBI Taxonomy" id="1561998"/>
    <lineage>
        <taxon>Eukaryota</taxon>
        <taxon>Metazoa</taxon>
        <taxon>Ecdysozoa</taxon>
        <taxon>Nematoda</taxon>
        <taxon>Chromadorea</taxon>
        <taxon>Rhabditida</taxon>
        <taxon>Rhabditina</taxon>
        <taxon>Rhabditomorpha</taxon>
        <taxon>Rhabditoidea</taxon>
        <taxon>Rhabditidae</taxon>
        <taxon>Peloderinae</taxon>
        <taxon>Caenorhabditis</taxon>
    </lineage>
</organism>
<accession>A0A1I7USI6</accession>